<feature type="region of interest" description="Disordered" evidence="1">
    <location>
        <begin position="478"/>
        <end position="548"/>
    </location>
</feature>
<dbReference type="Gene3D" id="1.10.246.120">
    <property type="match status" value="1"/>
</dbReference>
<dbReference type="SMART" id="SM00167">
    <property type="entry name" value="VPS9"/>
    <property type="match status" value="1"/>
</dbReference>
<feature type="compositionally biased region" description="Polar residues" evidence="1">
    <location>
        <begin position="595"/>
        <end position="604"/>
    </location>
</feature>
<dbReference type="InterPro" id="IPR037191">
    <property type="entry name" value="VPS9_dom_sf"/>
</dbReference>
<comment type="caution">
    <text evidence="3">The sequence shown here is derived from an EMBL/GenBank/DDBJ whole genome shotgun (WGS) entry which is preliminary data.</text>
</comment>
<feature type="compositionally biased region" description="Polar residues" evidence="1">
    <location>
        <begin position="652"/>
        <end position="664"/>
    </location>
</feature>
<gene>
    <name evidence="3" type="ORF">SmJEL517_g00316</name>
</gene>
<dbReference type="GeneID" id="42001543"/>
<sequence>MSTFDFDRFLSDLRQNDCSPLVQKLKSFLSAFNATQRPILQQRRLVLKFIDSIYTESLQNPILNKDKKDEAAQDKDSDEDEQSTWIREGWEKLVMTKIYESVFCPANSEEPKMATHLTKKIQEFSWIQERHLDLPFSLESAIEVAQAELLKVNGFKSPRDKLVIIQNTVQLAVDLIKKTTENAGSDHLLPVLILIIIRANPPNIIANIKYIMRFRHQSELDKGQNQYYLTTMMGAVSFIYNLSIKSLTIPPEDFLTYNIQISPVETGQKPDLLPLSPTPQSPGEPADRDLTKRPRLTSQPSNPDLNKVITNTTGFFNSLFKDVAVTMDHFVDGVRGRPSNAALGATAASQHAGVDGNGVEAIVDENGNSIVGSDKSTGPDYGGVGGRRIPSNPKLDSSTAANGSNSNISTGASSASAAVTRLRSFSEGLGRTFTSLLAGDGPTAESPSTARRKTSMDPQRMIDPATRRAIEQAEREFDREFSADDYTTSQRPPQRLLSAFPGRAGQYPGNPNVYYGEDETDNNSPHQQLRQSPTNNGNNTIPHSDFHDPAMINRIGLTSPERAEIEEYELQLALALSLSAQEAGGGSVEGPASTELGQEPSSDASNLITLDEPVVASPQSTADVIPDAIPSAAVVSDSEERHEPGALLNDPEVSTTENQTSSDITKGEEVQEEENHHSSDDGVVGPIVEKLEDTVLEQGSHHTETVA</sequence>
<dbReference type="PANTHER" id="PTHR23101">
    <property type="entry name" value="RAB GDP/GTP EXCHANGE FACTOR"/>
    <property type="match status" value="1"/>
</dbReference>
<dbReference type="GO" id="GO:0005085">
    <property type="term" value="F:guanyl-nucleotide exchange factor activity"/>
    <property type="evidence" value="ECO:0007669"/>
    <property type="project" value="InterPro"/>
</dbReference>
<dbReference type="Gene3D" id="1.20.1050.80">
    <property type="entry name" value="VPS9 domain"/>
    <property type="match status" value="1"/>
</dbReference>
<feature type="compositionally biased region" description="Polar residues" evidence="1">
    <location>
        <begin position="522"/>
        <end position="542"/>
    </location>
</feature>
<dbReference type="InterPro" id="IPR003123">
    <property type="entry name" value="VPS9"/>
</dbReference>
<dbReference type="OrthoDB" id="300289at2759"/>
<dbReference type="Pfam" id="PF02204">
    <property type="entry name" value="VPS9"/>
    <property type="match status" value="1"/>
</dbReference>
<keyword evidence="4" id="KW-1185">Reference proteome</keyword>
<feature type="region of interest" description="Disordered" evidence="1">
    <location>
        <begin position="583"/>
        <end position="604"/>
    </location>
</feature>
<accession>A0A507CJQ9</accession>
<dbReference type="GO" id="GO:0016192">
    <property type="term" value="P:vesicle-mediated transport"/>
    <property type="evidence" value="ECO:0007669"/>
    <property type="project" value="InterPro"/>
</dbReference>
<dbReference type="PROSITE" id="PS51205">
    <property type="entry name" value="VPS9"/>
    <property type="match status" value="1"/>
</dbReference>
<feature type="region of interest" description="Disordered" evidence="1">
    <location>
        <begin position="268"/>
        <end position="305"/>
    </location>
</feature>
<dbReference type="SUPFAM" id="SSF109993">
    <property type="entry name" value="VPS9 domain"/>
    <property type="match status" value="1"/>
</dbReference>
<reference evidence="3 4" key="1">
    <citation type="journal article" date="2019" name="Sci. Rep.">
        <title>Comparative genomics of chytrid fungi reveal insights into the obligate biotrophic and pathogenic lifestyle of Synchytrium endobioticum.</title>
        <authorList>
            <person name="van de Vossenberg B.T.L.H."/>
            <person name="Warris S."/>
            <person name="Nguyen H.D.T."/>
            <person name="van Gent-Pelzer M.P.E."/>
            <person name="Joly D.L."/>
            <person name="van de Geest H.C."/>
            <person name="Bonants P.J.M."/>
            <person name="Smith D.S."/>
            <person name="Levesque C.A."/>
            <person name="van der Lee T.A.J."/>
        </authorList>
    </citation>
    <scope>NUCLEOTIDE SEQUENCE [LARGE SCALE GENOMIC DNA]</scope>
    <source>
        <strain evidence="3 4">JEL517</strain>
    </source>
</reference>
<evidence type="ECO:0000256" key="1">
    <source>
        <dbReference type="SAM" id="MobiDB-lite"/>
    </source>
</evidence>
<dbReference type="GO" id="GO:0031267">
    <property type="term" value="F:small GTPase binding"/>
    <property type="evidence" value="ECO:0007669"/>
    <property type="project" value="TreeGrafter"/>
</dbReference>
<dbReference type="GO" id="GO:0030139">
    <property type="term" value="C:endocytic vesicle"/>
    <property type="evidence" value="ECO:0007669"/>
    <property type="project" value="TreeGrafter"/>
</dbReference>
<dbReference type="EMBL" id="QEAO01000001">
    <property type="protein sequence ID" value="TPX38075.1"/>
    <property type="molecule type" value="Genomic_DNA"/>
</dbReference>
<feature type="region of interest" description="Disordered" evidence="1">
    <location>
        <begin position="368"/>
        <end position="415"/>
    </location>
</feature>
<feature type="compositionally biased region" description="Polar residues" evidence="1">
    <location>
        <begin position="296"/>
        <end position="305"/>
    </location>
</feature>
<evidence type="ECO:0000259" key="2">
    <source>
        <dbReference type="PROSITE" id="PS51205"/>
    </source>
</evidence>
<feature type="compositionally biased region" description="Low complexity" evidence="1">
    <location>
        <begin position="397"/>
        <end position="415"/>
    </location>
</feature>
<dbReference type="AlphaFoldDB" id="A0A507CJQ9"/>
<dbReference type="RefSeq" id="XP_031027790.1">
    <property type="nucleotide sequence ID" value="XM_031166246.1"/>
</dbReference>
<dbReference type="InterPro" id="IPR045046">
    <property type="entry name" value="Vps9-like"/>
</dbReference>
<feature type="region of interest" description="Disordered" evidence="1">
    <location>
        <begin position="433"/>
        <end position="463"/>
    </location>
</feature>
<feature type="region of interest" description="Disordered" evidence="1">
    <location>
        <begin position="634"/>
        <end position="707"/>
    </location>
</feature>
<dbReference type="GO" id="GO:0005829">
    <property type="term" value="C:cytosol"/>
    <property type="evidence" value="ECO:0007669"/>
    <property type="project" value="TreeGrafter"/>
</dbReference>
<feature type="domain" description="VPS9" evidence="2">
    <location>
        <begin position="111"/>
        <end position="248"/>
    </location>
</feature>
<evidence type="ECO:0000313" key="4">
    <source>
        <dbReference type="Proteomes" id="UP000319731"/>
    </source>
</evidence>
<feature type="compositionally biased region" description="Basic and acidic residues" evidence="1">
    <location>
        <begin position="665"/>
        <end position="680"/>
    </location>
</feature>
<evidence type="ECO:0000313" key="3">
    <source>
        <dbReference type="EMBL" id="TPX38075.1"/>
    </source>
</evidence>
<feature type="compositionally biased region" description="Basic and acidic residues" evidence="1">
    <location>
        <begin position="689"/>
        <end position="707"/>
    </location>
</feature>
<dbReference type="PANTHER" id="PTHR23101:SF25">
    <property type="entry name" value="GTPASE-ACTIVATING PROTEIN AND VPS9 DOMAIN-CONTAINING PROTEIN 1"/>
    <property type="match status" value="1"/>
</dbReference>
<protein>
    <recommendedName>
        <fullName evidence="2">VPS9 domain-containing protein</fullName>
    </recommendedName>
</protein>
<proteinExistence type="predicted"/>
<dbReference type="STRING" id="1806994.A0A507CJQ9"/>
<organism evidence="3 4">
    <name type="scientific">Synchytrium microbalum</name>
    <dbReference type="NCBI Taxonomy" id="1806994"/>
    <lineage>
        <taxon>Eukaryota</taxon>
        <taxon>Fungi</taxon>
        <taxon>Fungi incertae sedis</taxon>
        <taxon>Chytridiomycota</taxon>
        <taxon>Chytridiomycota incertae sedis</taxon>
        <taxon>Chytridiomycetes</taxon>
        <taxon>Synchytriales</taxon>
        <taxon>Synchytriaceae</taxon>
        <taxon>Synchytrium</taxon>
    </lineage>
</organism>
<name>A0A507CJQ9_9FUNG</name>
<dbReference type="Proteomes" id="UP000319731">
    <property type="component" value="Unassembled WGS sequence"/>
</dbReference>